<dbReference type="OrthoDB" id="1718210at2759"/>
<reference evidence="2 3" key="1">
    <citation type="submission" date="2017-07" db="EMBL/GenBank/DDBJ databases">
        <title>An improved, manually edited Actinidia chinensis var. chinensis (kiwifruit) genome highlights the challenges associated with draft genomes and gene prediction in plants.</title>
        <authorList>
            <person name="Pilkington S."/>
            <person name="Crowhurst R."/>
            <person name="Hilario E."/>
            <person name="Nardozza S."/>
            <person name="Fraser L."/>
            <person name="Peng Y."/>
            <person name="Gunaseelan K."/>
            <person name="Simpson R."/>
            <person name="Tahir J."/>
            <person name="Deroles S."/>
            <person name="Templeton K."/>
            <person name="Luo Z."/>
            <person name="Davy M."/>
            <person name="Cheng C."/>
            <person name="Mcneilage M."/>
            <person name="Scaglione D."/>
            <person name="Liu Y."/>
            <person name="Zhang Q."/>
            <person name="Datson P."/>
            <person name="De Silva N."/>
            <person name="Gardiner S."/>
            <person name="Bassett H."/>
            <person name="Chagne D."/>
            <person name="Mccallum J."/>
            <person name="Dzierzon H."/>
            <person name="Deng C."/>
            <person name="Wang Y.-Y."/>
            <person name="Barron N."/>
            <person name="Manako K."/>
            <person name="Bowen J."/>
            <person name="Foster T."/>
            <person name="Erridge Z."/>
            <person name="Tiffin H."/>
            <person name="Waite C."/>
            <person name="Davies K."/>
            <person name="Grierson E."/>
            <person name="Laing W."/>
            <person name="Kirk R."/>
            <person name="Chen X."/>
            <person name="Wood M."/>
            <person name="Montefiori M."/>
            <person name="Brummell D."/>
            <person name="Schwinn K."/>
            <person name="Catanach A."/>
            <person name="Fullerton C."/>
            <person name="Li D."/>
            <person name="Meiyalaghan S."/>
            <person name="Nieuwenhuizen N."/>
            <person name="Read N."/>
            <person name="Prakash R."/>
            <person name="Hunter D."/>
            <person name="Zhang H."/>
            <person name="Mckenzie M."/>
            <person name="Knabel M."/>
            <person name="Harris A."/>
            <person name="Allan A."/>
            <person name="Chen A."/>
            <person name="Janssen B."/>
            <person name="Plunkett B."/>
            <person name="Dwamena C."/>
            <person name="Voogd C."/>
            <person name="Leif D."/>
            <person name="Lafferty D."/>
            <person name="Souleyre E."/>
            <person name="Varkonyi-Gasic E."/>
            <person name="Gambi F."/>
            <person name="Hanley J."/>
            <person name="Yao J.-L."/>
            <person name="Cheung J."/>
            <person name="David K."/>
            <person name="Warren B."/>
            <person name="Marsh K."/>
            <person name="Snowden K."/>
            <person name="Lin-Wang K."/>
            <person name="Brian L."/>
            <person name="Martinez-Sanchez M."/>
            <person name="Wang M."/>
            <person name="Ileperuma N."/>
            <person name="Macnee N."/>
            <person name="Campin R."/>
            <person name="Mcatee P."/>
            <person name="Drummond R."/>
            <person name="Espley R."/>
            <person name="Ireland H."/>
            <person name="Wu R."/>
            <person name="Atkinson R."/>
            <person name="Karunairetnam S."/>
            <person name="Bulley S."/>
            <person name="Chunkath S."/>
            <person name="Hanley Z."/>
            <person name="Storey R."/>
            <person name="Thrimawithana A."/>
            <person name="Thomson S."/>
            <person name="David C."/>
            <person name="Testolin R."/>
        </authorList>
    </citation>
    <scope>NUCLEOTIDE SEQUENCE [LARGE SCALE GENOMIC DNA]</scope>
    <source>
        <strain evidence="3">cv. Red5</strain>
        <tissue evidence="2">Young leaf</tissue>
    </source>
</reference>
<name>A0A2R6PHQ5_ACTCC</name>
<organism evidence="2 3">
    <name type="scientific">Actinidia chinensis var. chinensis</name>
    <name type="common">Chinese soft-hair kiwi</name>
    <dbReference type="NCBI Taxonomy" id="1590841"/>
    <lineage>
        <taxon>Eukaryota</taxon>
        <taxon>Viridiplantae</taxon>
        <taxon>Streptophyta</taxon>
        <taxon>Embryophyta</taxon>
        <taxon>Tracheophyta</taxon>
        <taxon>Spermatophyta</taxon>
        <taxon>Magnoliopsida</taxon>
        <taxon>eudicotyledons</taxon>
        <taxon>Gunneridae</taxon>
        <taxon>Pentapetalae</taxon>
        <taxon>asterids</taxon>
        <taxon>Ericales</taxon>
        <taxon>Actinidiaceae</taxon>
        <taxon>Actinidia</taxon>
    </lineage>
</organism>
<dbReference type="EMBL" id="NKQK01000025">
    <property type="protein sequence ID" value="PSR91404.1"/>
    <property type="molecule type" value="Genomic_DNA"/>
</dbReference>
<evidence type="ECO:0000256" key="1">
    <source>
        <dbReference type="SAM" id="MobiDB-lite"/>
    </source>
</evidence>
<evidence type="ECO:0000313" key="2">
    <source>
        <dbReference type="EMBL" id="PSR91404.1"/>
    </source>
</evidence>
<gene>
    <name evidence="2" type="ORF">CEY00_Acc28748</name>
</gene>
<sequence>MDNSAEAAGGGNGLIVSENMDAETSEDQKQNLKQVINSIHKTLGLIHPLYLFVSSFNVASQLPLLQRLNSLVMDLEYITKFTDKCDIQ</sequence>
<protein>
    <submittedName>
        <fullName evidence="2">Mediator of RNA polymerase II transcription subunit 10b like</fullName>
    </submittedName>
</protein>
<evidence type="ECO:0000313" key="3">
    <source>
        <dbReference type="Proteomes" id="UP000241394"/>
    </source>
</evidence>
<dbReference type="Proteomes" id="UP000241394">
    <property type="component" value="Chromosome LG25"/>
</dbReference>
<feature type="region of interest" description="Disordered" evidence="1">
    <location>
        <begin position="1"/>
        <end position="28"/>
    </location>
</feature>
<accession>A0A2R6PHQ5</accession>
<dbReference type="AlphaFoldDB" id="A0A2R6PHQ5"/>
<dbReference type="Gramene" id="PSR91404">
    <property type="protein sequence ID" value="PSR91404"/>
    <property type="gene ID" value="CEY00_Acc28748"/>
</dbReference>
<dbReference type="STRING" id="1590841.A0A2R6PHQ5"/>
<reference evidence="3" key="2">
    <citation type="journal article" date="2018" name="BMC Genomics">
        <title>A manually annotated Actinidia chinensis var. chinensis (kiwifruit) genome highlights the challenges associated with draft genomes and gene prediction in plants.</title>
        <authorList>
            <person name="Pilkington S.M."/>
            <person name="Crowhurst R."/>
            <person name="Hilario E."/>
            <person name="Nardozza S."/>
            <person name="Fraser L."/>
            <person name="Peng Y."/>
            <person name="Gunaseelan K."/>
            <person name="Simpson R."/>
            <person name="Tahir J."/>
            <person name="Deroles S.C."/>
            <person name="Templeton K."/>
            <person name="Luo Z."/>
            <person name="Davy M."/>
            <person name="Cheng C."/>
            <person name="McNeilage M."/>
            <person name="Scaglione D."/>
            <person name="Liu Y."/>
            <person name="Zhang Q."/>
            <person name="Datson P."/>
            <person name="De Silva N."/>
            <person name="Gardiner S.E."/>
            <person name="Bassett H."/>
            <person name="Chagne D."/>
            <person name="McCallum J."/>
            <person name="Dzierzon H."/>
            <person name="Deng C."/>
            <person name="Wang Y.Y."/>
            <person name="Barron L."/>
            <person name="Manako K."/>
            <person name="Bowen J."/>
            <person name="Foster T.M."/>
            <person name="Erridge Z.A."/>
            <person name="Tiffin H."/>
            <person name="Waite C.N."/>
            <person name="Davies K.M."/>
            <person name="Grierson E.P."/>
            <person name="Laing W.A."/>
            <person name="Kirk R."/>
            <person name="Chen X."/>
            <person name="Wood M."/>
            <person name="Montefiori M."/>
            <person name="Brummell D.A."/>
            <person name="Schwinn K.E."/>
            <person name="Catanach A."/>
            <person name="Fullerton C."/>
            <person name="Li D."/>
            <person name="Meiyalaghan S."/>
            <person name="Nieuwenhuizen N."/>
            <person name="Read N."/>
            <person name="Prakash R."/>
            <person name="Hunter D."/>
            <person name="Zhang H."/>
            <person name="McKenzie M."/>
            <person name="Knabel M."/>
            <person name="Harris A."/>
            <person name="Allan A.C."/>
            <person name="Gleave A."/>
            <person name="Chen A."/>
            <person name="Janssen B.J."/>
            <person name="Plunkett B."/>
            <person name="Ampomah-Dwamena C."/>
            <person name="Voogd C."/>
            <person name="Leif D."/>
            <person name="Lafferty D."/>
            <person name="Souleyre E.J.F."/>
            <person name="Varkonyi-Gasic E."/>
            <person name="Gambi F."/>
            <person name="Hanley J."/>
            <person name="Yao J.L."/>
            <person name="Cheung J."/>
            <person name="David K.M."/>
            <person name="Warren B."/>
            <person name="Marsh K."/>
            <person name="Snowden K.C."/>
            <person name="Lin-Wang K."/>
            <person name="Brian L."/>
            <person name="Martinez-Sanchez M."/>
            <person name="Wang M."/>
            <person name="Ileperuma N."/>
            <person name="Macnee N."/>
            <person name="Campin R."/>
            <person name="McAtee P."/>
            <person name="Drummond R.S.M."/>
            <person name="Espley R.V."/>
            <person name="Ireland H.S."/>
            <person name="Wu R."/>
            <person name="Atkinson R.G."/>
            <person name="Karunairetnam S."/>
            <person name="Bulley S."/>
            <person name="Chunkath S."/>
            <person name="Hanley Z."/>
            <person name="Storey R."/>
            <person name="Thrimawithana A.H."/>
            <person name="Thomson S."/>
            <person name="David C."/>
            <person name="Testolin R."/>
            <person name="Huang H."/>
            <person name="Hellens R.P."/>
            <person name="Schaffer R.J."/>
        </authorList>
    </citation>
    <scope>NUCLEOTIDE SEQUENCE [LARGE SCALE GENOMIC DNA]</scope>
    <source>
        <strain evidence="3">cv. Red5</strain>
    </source>
</reference>
<proteinExistence type="predicted"/>
<comment type="caution">
    <text evidence="2">The sequence shown here is derived from an EMBL/GenBank/DDBJ whole genome shotgun (WGS) entry which is preliminary data.</text>
</comment>
<feature type="non-terminal residue" evidence="2">
    <location>
        <position position="88"/>
    </location>
</feature>
<dbReference type="InParanoid" id="A0A2R6PHQ5"/>
<keyword evidence="3" id="KW-1185">Reference proteome</keyword>